<evidence type="ECO:0000313" key="6">
    <source>
        <dbReference type="EnsemblMetazoa" id="MESCA000394-PA"/>
    </source>
</evidence>
<dbReference type="AlphaFoldDB" id="T1GAX7"/>
<dbReference type="Gene3D" id="2.20.80.10">
    <property type="entry name" value="Lipovitellin-phosvitin complex, chain A, domain 4"/>
    <property type="match status" value="1"/>
</dbReference>
<evidence type="ECO:0000256" key="2">
    <source>
        <dbReference type="ARBA" id="ARBA00022525"/>
    </source>
</evidence>
<reference evidence="6" key="2">
    <citation type="submission" date="2015-06" db="UniProtKB">
        <authorList>
            <consortium name="EnsemblMetazoa"/>
        </authorList>
    </citation>
    <scope>IDENTIFICATION</scope>
</reference>
<organism evidence="6 7">
    <name type="scientific">Megaselia scalaris</name>
    <name type="common">Humpbacked fly</name>
    <name type="synonym">Phora scalaris</name>
    <dbReference type="NCBI Taxonomy" id="36166"/>
    <lineage>
        <taxon>Eukaryota</taxon>
        <taxon>Metazoa</taxon>
        <taxon>Ecdysozoa</taxon>
        <taxon>Arthropoda</taxon>
        <taxon>Hexapoda</taxon>
        <taxon>Insecta</taxon>
        <taxon>Pterygota</taxon>
        <taxon>Neoptera</taxon>
        <taxon>Endopterygota</taxon>
        <taxon>Diptera</taxon>
        <taxon>Brachycera</taxon>
        <taxon>Muscomorpha</taxon>
        <taxon>Platypezoidea</taxon>
        <taxon>Phoridae</taxon>
        <taxon>Megaseliini</taxon>
        <taxon>Megaselia</taxon>
    </lineage>
</organism>
<dbReference type="InterPro" id="IPR050733">
    <property type="entry name" value="Vitellogenin/Apolipophorin"/>
</dbReference>
<sequence length="320" mass="36230">MAFHIKAKVKPSISVDVITTMQSDFFYALSGIRVKSNLYSSSSVETKIKVRGHKQVGITFDLPQDKNEIFSARSELIVMQDQEEISQHGIEYRQTNRTCTWPVIGESIGLQMCSQFSVPDLSKLNNSVVHPGLLLSGPINISMVLEKSDLSAKTFAFEYKWQQQKDDSQVSVIFHTPGSSIERRLTANFTRSLDLYNASLVFKNGNNKFLADGEYYKNPENRRLKFNLESNGVKNLQFEAQMNRTKDGTSYLYTPIFRLDVNGEGVTGMKGTIRVYEKLGICQNDIALVFETKKLQILVKGNFVQSETTTSTNMTVHYRV</sequence>
<dbReference type="GO" id="GO:0005319">
    <property type="term" value="F:lipid transporter activity"/>
    <property type="evidence" value="ECO:0007669"/>
    <property type="project" value="InterPro"/>
</dbReference>
<evidence type="ECO:0000259" key="4">
    <source>
        <dbReference type="Pfam" id="PF06448"/>
    </source>
</evidence>
<dbReference type="InterPro" id="IPR015255">
    <property type="entry name" value="Vitellinogen_open_b-sht"/>
</dbReference>
<feature type="domain" description="Vitellinogen open beta-sheet" evidence="5">
    <location>
        <begin position="3"/>
        <end position="71"/>
    </location>
</feature>
<dbReference type="GO" id="GO:0005576">
    <property type="term" value="C:extracellular region"/>
    <property type="evidence" value="ECO:0007669"/>
    <property type="project" value="UniProtKB-SubCell"/>
</dbReference>
<dbReference type="InterPro" id="IPR009454">
    <property type="entry name" value="Lipid_transpt_open_b-sht"/>
</dbReference>
<dbReference type="SUPFAM" id="SSF56968">
    <property type="entry name" value="Lipovitellin-phosvitin complex, beta-sheet shell regions"/>
    <property type="match status" value="1"/>
</dbReference>
<evidence type="ECO:0000256" key="1">
    <source>
        <dbReference type="ARBA" id="ARBA00004613"/>
    </source>
</evidence>
<protein>
    <submittedName>
        <fullName evidence="6">Uncharacterized protein</fullName>
    </submittedName>
</protein>
<evidence type="ECO:0000259" key="5">
    <source>
        <dbReference type="Pfam" id="PF09172"/>
    </source>
</evidence>
<dbReference type="Pfam" id="PF06448">
    <property type="entry name" value="DUF1081"/>
    <property type="match status" value="1"/>
</dbReference>
<keyword evidence="2" id="KW-0964">Secreted</keyword>
<dbReference type="PANTHER" id="PTHR23345:SF15">
    <property type="entry name" value="VITELLOGENIN 1-RELATED"/>
    <property type="match status" value="1"/>
</dbReference>
<dbReference type="STRING" id="36166.T1GAX7"/>
<evidence type="ECO:0000256" key="3">
    <source>
        <dbReference type="ARBA" id="ARBA00023180"/>
    </source>
</evidence>
<feature type="domain" description="Lipid transport open beta-sheet" evidence="4">
    <location>
        <begin position="93"/>
        <end position="190"/>
    </location>
</feature>
<comment type="subcellular location">
    <subcellularLocation>
        <location evidence="1">Secreted</location>
    </subcellularLocation>
</comment>
<evidence type="ECO:0000313" key="7">
    <source>
        <dbReference type="Proteomes" id="UP000015102"/>
    </source>
</evidence>
<dbReference type="Proteomes" id="UP000015102">
    <property type="component" value="Unassembled WGS sequence"/>
</dbReference>
<name>T1GAX7_MEGSC</name>
<reference evidence="7" key="1">
    <citation type="submission" date="2013-02" db="EMBL/GenBank/DDBJ databases">
        <authorList>
            <person name="Hughes D."/>
        </authorList>
    </citation>
    <scope>NUCLEOTIDE SEQUENCE</scope>
    <source>
        <strain>Durham</strain>
        <strain evidence="7">NC isolate 2 -- Noor lab</strain>
    </source>
</reference>
<keyword evidence="3" id="KW-0325">Glycoprotein</keyword>
<dbReference type="EMBL" id="CAQQ02390238">
    <property type="status" value="NOT_ANNOTATED_CDS"/>
    <property type="molecule type" value="Genomic_DNA"/>
</dbReference>
<accession>T1GAX7</accession>
<dbReference type="PANTHER" id="PTHR23345">
    <property type="entry name" value="VITELLOGENIN-RELATED"/>
    <property type="match status" value="1"/>
</dbReference>
<keyword evidence="7" id="KW-1185">Reference proteome</keyword>
<dbReference type="EnsemblMetazoa" id="MESCA000394-RA">
    <property type="protein sequence ID" value="MESCA000394-PA"/>
    <property type="gene ID" value="MESCA000394"/>
</dbReference>
<proteinExistence type="predicted"/>
<dbReference type="HOGENOM" id="CLU_870378_0_0_1"/>
<dbReference type="Pfam" id="PF09172">
    <property type="entry name" value="Vit_open_b-sht"/>
    <property type="match status" value="1"/>
</dbReference>
<dbReference type="InterPro" id="IPR015819">
    <property type="entry name" value="Lipid_transp_b-sht_shell"/>
</dbReference>